<name>A0A1H4PKF8_PSEAG</name>
<organism evidence="1 2">
    <name type="scientific">Pseudomonas anguilliseptica</name>
    <dbReference type="NCBI Taxonomy" id="53406"/>
    <lineage>
        <taxon>Bacteria</taxon>
        <taxon>Pseudomonadati</taxon>
        <taxon>Pseudomonadota</taxon>
        <taxon>Gammaproteobacteria</taxon>
        <taxon>Pseudomonadales</taxon>
        <taxon>Pseudomonadaceae</taxon>
        <taxon>Pseudomonas</taxon>
    </lineage>
</organism>
<gene>
    <name evidence="1" type="ORF">SAMN05421553_0287</name>
</gene>
<protein>
    <submittedName>
        <fullName evidence="1">Uncharacterized protein</fullName>
    </submittedName>
</protein>
<evidence type="ECO:0000313" key="2">
    <source>
        <dbReference type="Proteomes" id="UP000242849"/>
    </source>
</evidence>
<dbReference type="Proteomes" id="UP000242849">
    <property type="component" value="Unassembled WGS sequence"/>
</dbReference>
<sequence length="61" mass="6791">MLIGDRVVCDECLCVMGQLHHMPAAQSDLLSDFRTAPDYAVCPDCREPFVLVFPLHEEAGQ</sequence>
<evidence type="ECO:0000313" key="1">
    <source>
        <dbReference type="EMBL" id="SEC07916.1"/>
    </source>
</evidence>
<dbReference type="EMBL" id="FNSC01000001">
    <property type="protein sequence ID" value="SEC07916.1"/>
    <property type="molecule type" value="Genomic_DNA"/>
</dbReference>
<dbReference type="RefSeq" id="WP_090375732.1">
    <property type="nucleotide sequence ID" value="NZ_FNSC01000001.1"/>
</dbReference>
<dbReference type="OrthoDB" id="7024671at2"/>
<dbReference type="STRING" id="53406.SAMN05421553_0287"/>
<proteinExistence type="predicted"/>
<keyword evidence="2" id="KW-1185">Reference proteome</keyword>
<dbReference type="AlphaFoldDB" id="A0A1H4PKF8"/>
<reference evidence="2" key="1">
    <citation type="submission" date="2016-10" db="EMBL/GenBank/DDBJ databases">
        <authorList>
            <person name="Varghese N."/>
            <person name="Submissions S."/>
        </authorList>
    </citation>
    <scope>NUCLEOTIDE SEQUENCE [LARGE SCALE GENOMIC DNA]</scope>
    <source>
        <strain evidence="2">DSM 12111</strain>
    </source>
</reference>
<accession>A0A1H4PKF8</accession>